<dbReference type="EMBL" id="JABSTQ010009993">
    <property type="protein sequence ID" value="KAG0424272.1"/>
    <property type="molecule type" value="Genomic_DNA"/>
</dbReference>
<name>A0AC60PT00_IXOPE</name>
<keyword evidence="2" id="KW-1185">Reference proteome</keyword>
<accession>A0AC60PT00</accession>
<evidence type="ECO:0000313" key="1">
    <source>
        <dbReference type="EMBL" id="KAG0424272.1"/>
    </source>
</evidence>
<protein>
    <submittedName>
        <fullName evidence="1">Uncharacterized protein</fullName>
    </submittedName>
</protein>
<sequence>MIASSSAMPAEQENRGTLTRALPVSAAGGRAADKSEMGRCVFCGSNEHILEKCTSPLTIQEKKENLKAENRCFQCTKQFHRFRECRSDQKLSCARCSGRHLTVMCDPELAGARQRTSSDSTPPQFIGISSACTTSHNQVLLQTARVRARGQTETSLRSRRVELILRSHHENTEIVIEALEVPEICGEILSITDDDMINSLQGQGITLADSHRSRLP</sequence>
<reference evidence="1 2" key="1">
    <citation type="journal article" date="2020" name="Cell">
        <title>Large-Scale Comparative Analyses of Tick Genomes Elucidate Their Genetic Diversity and Vector Capacities.</title>
        <authorList>
            <consortium name="Tick Genome and Microbiome Consortium (TIGMIC)"/>
            <person name="Jia N."/>
            <person name="Wang J."/>
            <person name="Shi W."/>
            <person name="Du L."/>
            <person name="Sun Y."/>
            <person name="Zhan W."/>
            <person name="Jiang J.F."/>
            <person name="Wang Q."/>
            <person name="Zhang B."/>
            <person name="Ji P."/>
            <person name="Bell-Sakyi L."/>
            <person name="Cui X.M."/>
            <person name="Yuan T.T."/>
            <person name="Jiang B.G."/>
            <person name="Yang W.F."/>
            <person name="Lam T.T."/>
            <person name="Chang Q.C."/>
            <person name="Ding S.J."/>
            <person name="Wang X.J."/>
            <person name="Zhu J.G."/>
            <person name="Ruan X.D."/>
            <person name="Zhao L."/>
            <person name="Wei J.T."/>
            <person name="Ye R.Z."/>
            <person name="Que T.C."/>
            <person name="Du C.H."/>
            <person name="Zhou Y.H."/>
            <person name="Cheng J.X."/>
            <person name="Dai P.F."/>
            <person name="Guo W.B."/>
            <person name="Han X.H."/>
            <person name="Huang E.J."/>
            <person name="Li L.F."/>
            <person name="Wei W."/>
            <person name="Gao Y.C."/>
            <person name="Liu J.Z."/>
            <person name="Shao H.Z."/>
            <person name="Wang X."/>
            <person name="Wang C.C."/>
            <person name="Yang T.C."/>
            <person name="Huo Q.B."/>
            <person name="Li W."/>
            <person name="Chen H.Y."/>
            <person name="Chen S.E."/>
            <person name="Zhou L.G."/>
            <person name="Ni X.B."/>
            <person name="Tian J.H."/>
            <person name="Sheng Y."/>
            <person name="Liu T."/>
            <person name="Pan Y.S."/>
            <person name="Xia L.Y."/>
            <person name="Li J."/>
            <person name="Zhao F."/>
            <person name="Cao W.C."/>
        </authorList>
    </citation>
    <scope>NUCLEOTIDE SEQUENCE [LARGE SCALE GENOMIC DNA]</scope>
    <source>
        <strain evidence="1">Iper-2018</strain>
    </source>
</reference>
<gene>
    <name evidence="1" type="ORF">HPB47_028503</name>
</gene>
<dbReference type="Proteomes" id="UP000805193">
    <property type="component" value="Unassembled WGS sequence"/>
</dbReference>
<proteinExistence type="predicted"/>
<comment type="caution">
    <text evidence="1">The sequence shown here is derived from an EMBL/GenBank/DDBJ whole genome shotgun (WGS) entry which is preliminary data.</text>
</comment>
<evidence type="ECO:0000313" key="2">
    <source>
        <dbReference type="Proteomes" id="UP000805193"/>
    </source>
</evidence>
<organism evidence="1 2">
    <name type="scientific">Ixodes persulcatus</name>
    <name type="common">Taiga tick</name>
    <dbReference type="NCBI Taxonomy" id="34615"/>
    <lineage>
        <taxon>Eukaryota</taxon>
        <taxon>Metazoa</taxon>
        <taxon>Ecdysozoa</taxon>
        <taxon>Arthropoda</taxon>
        <taxon>Chelicerata</taxon>
        <taxon>Arachnida</taxon>
        <taxon>Acari</taxon>
        <taxon>Parasitiformes</taxon>
        <taxon>Ixodida</taxon>
        <taxon>Ixodoidea</taxon>
        <taxon>Ixodidae</taxon>
        <taxon>Ixodinae</taxon>
        <taxon>Ixodes</taxon>
    </lineage>
</organism>